<dbReference type="PANTHER" id="PTHR33164:SF43">
    <property type="entry name" value="HTH-TYPE TRANSCRIPTIONAL REPRESSOR YETL"/>
    <property type="match status" value="1"/>
</dbReference>
<dbReference type="GO" id="GO:0006950">
    <property type="term" value="P:response to stress"/>
    <property type="evidence" value="ECO:0007669"/>
    <property type="project" value="TreeGrafter"/>
</dbReference>
<dbReference type="InterPro" id="IPR036388">
    <property type="entry name" value="WH-like_DNA-bd_sf"/>
</dbReference>
<feature type="domain" description="HTH marR-type" evidence="1">
    <location>
        <begin position="7"/>
        <end position="143"/>
    </location>
</feature>
<dbReference type="AlphaFoldDB" id="A0A1Q2CW60"/>
<proteinExistence type="predicted"/>
<dbReference type="InterPro" id="IPR039422">
    <property type="entry name" value="MarR/SlyA-like"/>
</dbReference>
<organism evidence="2 3">
    <name type="scientific">Tessaracoccus flavescens</name>
    <dbReference type="NCBI Taxonomy" id="399497"/>
    <lineage>
        <taxon>Bacteria</taxon>
        <taxon>Bacillati</taxon>
        <taxon>Actinomycetota</taxon>
        <taxon>Actinomycetes</taxon>
        <taxon>Propionibacteriales</taxon>
        <taxon>Propionibacteriaceae</taxon>
        <taxon>Tessaracoccus</taxon>
    </lineage>
</organism>
<dbReference type="OrthoDB" id="9806864at2"/>
<dbReference type="KEGG" id="tfa:BW733_05080"/>
<evidence type="ECO:0000313" key="3">
    <source>
        <dbReference type="Proteomes" id="UP000188235"/>
    </source>
</evidence>
<evidence type="ECO:0000259" key="1">
    <source>
        <dbReference type="PROSITE" id="PS50995"/>
    </source>
</evidence>
<dbReference type="EMBL" id="CP019607">
    <property type="protein sequence ID" value="AQP50301.1"/>
    <property type="molecule type" value="Genomic_DNA"/>
</dbReference>
<dbReference type="PROSITE" id="PS50995">
    <property type="entry name" value="HTH_MARR_2"/>
    <property type="match status" value="1"/>
</dbReference>
<dbReference type="STRING" id="399497.BW733_05080"/>
<dbReference type="InterPro" id="IPR000835">
    <property type="entry name" value="HTH_MarR-typ"/>
</dbReference>
<accession>A0A1Q2CW60</accession>
<dbReference type="SUPFAM" id="SSF46785">
    <property type="entry name" value="Winged helix' DNA-binding domain"/>
    <property type="match status" value="1"/>
</dbReference>
<dbReference type="Pfam" id="PF12802">
    <property type="entry name" value="MarR_2"/>
    <property type="match status" value="1"/>
</dbReference>
<dbReference type="Proteomes" id="UP000188235">
    <property type="component" value="Chromosome"/>
</dbReference>
<reference evidence="2 3" key="1">
    <citation type="journal article" date="2008" name="Int. J. Syst. Evol. Microbiol.">
        <title>Tessaracoccus flavescens sp. nov., isolated from marine sediment.</title>
        <authorList>
            <person name="Lee D.W."/>
            <person name="Lee S.D."/>
        </authorList>
    </citation>
    <scope>NUCLEOTIDE SEQUENCE [LARGE SCALE GENOMIC DNA]</scope>
    <source>
        <strain evidence="2 3">SST-39T</strain>
    </source>
</reference>
<dbReference type="InterPro" id="IPR036390">
    <property type="entry name" value="WH_DNA-bd_sf"/>
</dbReference>
<dbReference type="GO" id="GO:0003700">
    <property type="term" value="F:DNA-binding transcription factor activity"/>
    <property type="evidence" value="ECO:0007669"/>
    <property type="project" value="InterPro"/>
</dbReference>
<dbReference type="RefSeq" id="WP_077348512.1">
    <property type="nucleotide sequence ID" value="NZ_CP019607.1"/>
</dbReference>
<name>A0A1Q2CW60_9ACTN</name>
<dbReference type="PANTHER" id="PTHR33164">
    <property type="entry name" value="TRANSCRIPTIONAL REGULATOR, MARR FAMILY"/>
    <property type="match status" value="1"/>
</dbReference>
<sequence length="161" mass="18122">MADLEPRLEIWRALLYGQRSMMLRVTHELTHDFGLTAAQFDALHNLLEAPDHELAASELADLLLYSSGSTTHLVRRLEELGWVTRRACDEDARKVLISLTDDGLDRIRRARLAYQETLREEFSPLIGDDDVAVLLDFARRLARHEGVSPAPPPGALPDEAL</sequence>
<keyword evidence="3" id="KW-1185">Reference proteome</keyword>
<dbReference type="PRINTS" id="PR00598">
    <property type="entry name" value="HTHMARR"/>
</dbReference>
<evidence type="ECO:0000313" key="2">
    <source>
        <dbReference type="EMBL" id="AQP50301.1"/>
    </source>
</evidence>
<gene>
    <name evidence="2" type="ORF">BW733_05080</name>
</gene>
<dbReference type="Gene3D" id="1.10.10.10">
    <property type="entry name" value="Winged helix-like DNA-binding domain superfamily/Winged helix DNA-binding domain"/>
    <property type="match status" value="1"/>
</dbReference>
<protein>
    <recommendedName>
        <fullName evidence="1">HTH marR-type domain-containing protein</fullName>
    </recommendedName>
</protein>
<dbReference type="SMART" id="SM00347">
    <property type="entry name" value="HTH_MARR"/>
    <property type="match status" value="1"/>
</dbReference>